<evidence type="ECO:0000313" key="2">
    <source>
        <dbReference type="EMBL" id="MCU7556032.1"/>
    </source>
</evidence>
<feature type="transmembrane region" description="Helical" evidence="1">
    <location>
        <begin position="83"/>
        <end position="107"/>
    </location>
</feature>
<evidence type="ECO:0000313" key="3">
    <source>
        <dbReference type="Proteomes" id="UP001209257"/>
    </source>
</evidence>
<dbReference type="PROSITE" id="PS51257">
    <property type="entry name" value="PROKAR_LIPOPROTEIN"/>
    <property type="match status" value="1"/>
</dbReference>
<keyword evidence="1" id="KW-0472">Membrane</keyword>
<organism evidence="2 3">
    <name type="scientific">Alteromonas salexigens</name>
    <dbReference type="NCBI Taxonomy" id="2982530"/>
    <lineage>
        <taxon>Bacteria</taxon>
        <taxon>Pseudomonadati</taxon>
        <taxon>Pseudomonadota</taxon>
        <taxon>Gammaproteobacteria</taxon>
        <taxon>Alteromonadales</taxon>
        <taxon>Alteromonadaceae</taxon>
        <taxon>Alteromonas/Salinimonas group</taxon>
        <taxon>Alteromonas</taxon>
    </lineage>
</organism>
<evidence type="ECO:0000256" key="1">
    <source>
        <dbReference type="SAM" id="Phobius"/>
    </source>
</evidence>
<proteinExistence type="predicted"/>
<reference evidence="3" key="1">
    <citation type="submission" date="2023-07" db="EMBL/GenBank/DDBJ databases">
        <title>Study on multiphase classification of strain Alteromonas salexigens isolated from the Yellow Sea.</title>
        <authorList>
            <person name="Sun L."/>
        </authorList>
    </citation>
    <scope>NUCLEOTIDE SEQUENCE [LARGE SCALE GENOMIC DNA]</scope>
    <source>
        <strain evidence="3">ASW11-19</strain>
    </source>
</reference>
<keyword evidence="1" id="KW-0812">Transmembrane</keyword>
<name>A0ABT2VRU5_9ALTE</name>
<dbReference type="EMBL" id="JAOTJC010000016">
    <property type="protein sequence ID" value="MCU7556032.1"/>
    <property type="molecule type" value="Genomic_DNA"/>
</dbReference>
<gene>
    <name evidence="2" type="ORF">OCL06_15685</name>
</gene>
<keyword evidence="3" id="KW-1185">Reference proteome</keyword>
<dbReference type="RefSeq" id="WP_262996296.1">
    <property type="nucleotide sequence ID" value="NZ_JAOTJC010000016.1"/>
</dbReference>
<keyword evidence="1" id="KW-1133">Transmembrane helix</keyword>
<dbReference type="Proteomes" id="UP001209257">
    <property type="component" value="Unassembled WGS sequence"/>
</dbReference>
<accession>A0ABT2VRU5</accession>
<comment type="caution">
    <text evidence="2">The sequence shown here is derived from an EMBL/GenBank/DDBJ whole genome shotgun (WGS) entry which is preliminary data.</text>
</comment>
<feature type="transmembrane region" description="Helical" evidence="1">
    <location>
        <begin position="7"/>
        <end position="27"/>
    </location>
</feature>
<protein>
    <submittedName>
        <fullName evidence="2">Uncharacterized protein</fullName>
    </submittedName>
</protein>
<sequence length="113" mass="11833">MKPVNYSAWHLVTGLIVWAVWFIVVYAGAALGCQWAPPSPAAGALNWINLTLLGVSAVTAGYLGYCAWLSWQMKRSATGHGRFTLSLAAGGYLAASVATVAIALPLLGIPPCM</sequence>
<feature type="transmembrane region" description="Helical" evidence="1">
    <location>
        <begin position="47"/>
        <end position="71"/>
    </location>
</feature>